<gene>
    <name evidence="2" type="ORF">E2C01_078991</name>
</gene>
<dbReference type="AlphaFoldDB" id="A0A5B7IIH9"/>
<dbReference type="Pfam" id="PF08357">
    <property type="entry name" value="SEFIR"/>
    <property type="match status" value="1"/>
</dbReference>
<evidence type="ECO:0000259" key="1">
    <source>
        <dbReference type="Pfam" id="PF08357"/>
    </source>
</evidence>
<accession>A0A5B7IIH9</accession>
<feature type="domain" description="SEFIR" evidence="1">
    <location>
        <begin position="19"/>
        <end position="86"/>
    </location>
</feature>
<proteinExistence type="predicted"/>
<dbReference type="OrthoDB" id="6338109at2759"/>
<sequence>MCENSGVALERARKHRLGAVLILYTQDSEPHIARVTQLISRLKKHICQVYDIFDNSNQEKLSNPSCWLHEIISTPSLKIVLVVSTQILDYFRAILTTCVPSGEPVLFDGNLAFMHL</sequence>
<evidence type="ECO:0000313" key="3">
    <source>
        <dbReference type="Proteomes" id="UP000324222"/>
    </source>
</evidence>
<comment type="caution">
    <text evidence="2">The sequence shown here is derived from an EMBL/GenBank/DDBJ whole genome shotgun (WGS) entry which is preliminary data.</text>
</comment>
<dbReference type="EMBL" id="VSRR010064933">
    <property type="protein sequence ID" value="MPC84260.1"/>
    <property type="molecule type" value="Genomic_DNA"/>
</dbReference>
<organism evidence="2 3">
    <name type="scientific">Portunus trituberculatus</name>
    <name type="common">Swimming crab</name>
    <name type="synonym">Neptunus trituberculatus</name>
    <dbReference type="NCBI Taxonomy" id="210409"/>
    <lineage>
        <taxon>Eukaryota</taxon>
        <taxon>Metazoa</taxon>
        <taxon>Ecdysozoa</taxon>
        <taxon>Arthropoda</taxon>
        <taxon>Crustacea</taxon>
        <taxon>Multicrustacea</taxon>
        <taxon>Malacostraca</taxon>
        <taxon>Eumalacostraca</taxon>
        <taxon>Eucarida</taxon>
        <taxon>Decapoda</taxon>
        <taxon>Pleocyemata</taxon>
        <taxon>Brachyura</taxon>
        <taxon>Eubrachyura</taxon>
        <taxon>Portunoidea</taxon>
        <taxon>Portunidae</taxon>
        <taxon>Portuninae</taxon>
        <taxon>Portunus</taxon>
    </lineage>
</organism>
<reference evidence="2 3" key="1">
    <citation type="submission" date="2019-05" db="EMBL/GenBank/DDBJ databases">
        <title>Another draft genome of Portunus trituberculatus and its Hox gene families provides insights of decapod evolution.</title>
        <authorList>
            <person name="Jeong J.-H."/>
            <person name="Song I."/>
            <person name="Kim S."/>
            <person name="Choi T."/>
            <person name="Kim D."/>
            <person name="Ryu S."/>
            <person name="Kim W."/>
        </authorList>
    </citation>
    <scope>NUCLEOTIDE SEQUENCE [LARGE SCALE GENOMIC DNA]</scope>
    <source>
        <tissue evidence="2">Muscle</tissue>
    </source>
</reference>
<evidence type="ECO:0000313" key="2">
    <source>
        <dbReference type="EMBL" id="MPC84260.1"/>
    </source>
</evidence>
<keyword evidence="3" id="KW-1185">Reference proteome</keyword>
<protein>
    <recommendedName>
        <fullName evidence="1">SEFIR domain-containing protein</fullName>
    </recommendedName>
</protein>
<dbReference type="Proteomes" id="UP000324222">
    <property type="component" value="Unassembled WGS sequence"/>
</dbReference>
<name>A0A5B7IIH9_PORTR</name>
<dbReference type="InterPro" id="IPR013568">
    <property type="entry name" value="SEFIR_dom"/>
</dbReference>